<name>A0A835FDE6_9POAL</name>
<accession>A0A835FDE6</accession>
<keyword evidence="3" id="KW-1185">Reference proteome</keyword>
<comment type="caution">
    <text evidence="2">The sequence shown here is derived from an EMBL/GenBank/DDBJ whole genome shotgun (WGS) entry which is preliminary data.</text>
</comment>
<dbReference type="AlphaFoldDB" id="A0A835FDE6"/>
<feature type="compositionally biased region" description="Pro residues" evidence="1">
    <location>
        <begin position="66"/>
        <end position="78"/>
    </location>
</feature>
<evidence type="ECO:0000313" key="2">
    <source>
        <dbReference type="EMBL" id="KAF8740836.1"/>
    </source>
</evidence>
<gene>
    <name evidence="2" type="ORF">HU200_013717</name>
</gene>
<reference evidence="2" key="1">
    <citation type="submission" date="2020-07" db="EMBL/GenBank/DDBJ databases">
        <title>Genome sequence and genetic diversity analysis of an under-domesticated orphan crop, white fonio (Digitaria exilis).</title>
        <authorList>
            <person name="Bennetzen J.L."/>
            <person name="Chen S."/>
            <person name="Ma X."/>
            <person name="Wang X."/>
            <person name="Yssel A.E.J."/>
            <person name="Chaluvadi S.R."/>
            <person name="Johnson M."/>
            <person name="Gangashetty P."/>
            <person name="Hamidou F."/>
            <person name="Sanogo M.D."/>
            <person name="Zwaenepoel A."/>
            <person name="Wallace J."/>
            <person name="Van De Peer Y."/>
            <person name="Van Deynze A."/>
        </authorList>
    </citation>
    <scope>NUCLEOTIDE SEQUENCE</scope>
    <source>
        <tissue evidence="2">Leaves</tissue>
    </source>
</reference>
<feature type="region of interest" description="Disordered" evidence="1">
    <location>
        <begin position="52"/>
        <end position="107"/>
    </location>
</feature>
<evidence type="ECO:0000313" key="3">
    <source>
        <dbReference type="Proteomes" id="UP000636709"/>
    </source>
</evidence>
<proteinExistence type="predicted"/>
<sequence>MEEVKRFLYAHYEEHLEAKFYASNLAVSLSADGDEPSNVKVDVDWDSTYFIQHHVPGDHPSDQSPFPSPAPASPPPAPASVHRLLRSPHRRHPSPPPSIAAQSRAPAASNLLAVRTVRIGTPSFTAGERSAREGRSNLVIDVGSLLSGRRSGRSGAETSWVLEASTAAAAAEEEEE</sequence>
<evidence type="ECO:0000256" key="1">
    <source>
        <dbReference type="SAM" id="MobiDB-lite"/>
    </source>
</evidence>
<feature type="compositionally biased region" description="Basic residues" evidence="1">
    <location>
        <begin position="83"/>
        <end position="93"/>
    </location>
</feature>
<dbReference type="EMBL" id="JACEFO010001311">
    <property type="protein sequence ID" value="KAF8740836.1"/>
    <property type="molecule type" value="Genomic_DNA"/>
</dbReference>
<dbReference type="OrthoDB" id="288590at2759"/>
<dbReference type="Proteomes" id="UP000636709">
    <property type="component" value="Unassembled WGS sequence"/>
</dbReference>
<protein>
    <submittedName>
        <fullName evidence="2">Uncharacterized protein</fullName>
    </submittedName>
</protein>
<organism evidence="2 3">
    <name type="scientific">Digitaria exilis</name>
    <dbReference type="NCBI Taxonomy" id="1010633"/>
    <lineage>
        <taxon>Eukaryota</taxon>
        <taxon>Viridiplantae</taxon>
        <taxon>Streptophyta</taxon>
        <taxon>Embryophyta</taxon>
        <taxon>Tracheophyta</taxon>
        <taxon>Spermatophyta</taxon>
        <taxon>Magnoliopsida</taxon>
        <taxon>Liliopsida</taxon>
        <taxon>Poales</taxon>
        <taxon>Poaceae</taxon>
        <taxon>PACMAD clade</taxon>
        <taxon>Panicoideae</taxon>
        <taxon>Panicodae</taxon>
        <taxon>Paniceae</taxon>
        <taxon>Anthephorinae</taxon>
        <taxon>Digitaria</taxon>
    </lineage>
</organism>